<sequence>MIYRQASLSRNIVQFCRFLRQQGFNVSTEEETTTLRSLQFIDYNNKEIFSRALKAVLCRSRSQLEQFDALFTEYWKELGKALDSKVKTRTNPTIKPGTNEASFKALKFWLNGNKESEIESTASYSIHQNLSNRDFSNVPALELPEMIRTLKALSKRLAAQTNKRYQQSEKISQPDLRRTLRKNMRFGGELLQIAFKKPKHNRLKLVVLCDLSKSMELYAAFLLQFIYSFSQVYSRIETFAFSTSLHSISNVLKQNDFSSALQALSAQNFNFNGGTKIGESLHAFVVDFAARLLNKRTIVIILSDGWDTGDTSLIGQSLEIIHTKAKKVIWLNPLAGYAGYRPDVAGMKEALPFIDVLAPVHNLESLRKLSKWL</sequence>
<dbReference type="SUPFAM" id="SSF53300">
    <property type="entry name" value="vWA-like"/>
    <property type="match status" value="1"/>
</dbReference>
<organism evidence="1 2">
    <name type="scientific">Adhaeribacter radiodurans</name>
    <dbReference type="NCBI Taxonomy" id="2745197"/>
    <lineage>
        <taxon>Bacteria</taxon>
        <taxon>Pseudomonadati</taxon>
        <taxon>Bacteroidota</taxon>
        <taxon>Cytophagia</taxon>
        <taxon>Cytophagales</taxon>
        <taxon>Hymenobacteraceae</taxon>
        <taxon>Adhaeribacter</taxon>
    </lineage>
</organism>
<dbReference type="InterPro" id="IPR008912">
    <property type="entry name" value="Uncharacterised_CoxE"/>
</dbReference>
<dbReference type="PANTHER" id="PTHR39338:SF6">
    <property type="entry name" value="BLL5662 PROTEIN"/>
    <property type="match status" value="1"/>
</dbReference>
<dbReference type="EMBL" id="CP055153">
    <property type="protein sequence ID" value="QMU29298.1"/>
    <property type="molecule type" value="Genomic_DNA"/>
</dbReference>
<protein>
    <submittedName>
        <fullName evidence="1">VWA domain-containing protein</fullName>
    </submittedName>
</protein>
<reference evidence="1 2" key="1">
    <citation type="submission" date="2020-08" db="EMBL/GenBank/DDBJ databases">
        <title>Adhaeribacter dokdonensis sp. nov., isolated from the rhizosphere of Elymus tsukushiensis, a plant native to the Dokdo Islands, Republic of Korea.</title>
        <authorList>
            <person name="Ghim S.Y."/>
        </authorList>
    </citation>
    <scope>NUCLEOTIDE SEQUENCE [LARGE SCALE GENOMIC DNA]</scope>
    <source>
        <strain evidence="1 2">KUDC8001</strain>
    </source>
</reference>
<dbReference type="PIRSF" id="PIRSF010256">
    <property type="entry name" value="CoxE_vWa"/>
    <property type="match status" value="1"/>
</dbReference>
<evidence type="ECO:0000313" key="2">
    <source>
        <dbReference type="Proteomes" id="UP000514509"/>
    </source>
</evidence>
<dbReference type="KEGG" id="add:HUW48_15205"/>
<gene>
    <name evidence="1" type="ORF">HUW48_15205</name>
</gene>
<name>A0A7L7L906_9BACT</name>
<dbReference type="InterPro" id="IPR011195">
    <property type="entry name" value="UCP010256"/>
</dbReference>
<dbReference type="PANTHER" id="PTHR39338">
    <property type="entry name" value="BLL5662 PROTEIN-RELATED"/>
    <property type="match status" value="1"/>
</dbReference>
<keyword evidence="2" id="KW-1185">Reference proteome</keyword>
<dbReference type="Proteomes" id="UP000514509">
    <property type="component" value="Chromosome"/>
</dbReference>
<dbReference type="CDD" id="cd00198">
    <property type="entry name" value="vWFA"/>
    <property type="match status" value="1"/>
</dbReference>
<dbReference type="Pfam" id="PF05762">
    <property type="entry name" value="VWA_CoxE"/>
    <property type="match status" value="1"/>
</dbReference>
<dbReference type="AlphaFoldDB" id="A0A7L7L906"/>
<dbReference type="InterPro" id="IPR036465">
    <property type="entry name" value="vWFA_dom_sf"/>
</dbReference>
<dbReference type="RefSeq" id="WP_182411757.1">
    <property type="nucleotide sequence ID" value="NZ_CP055153.1"/>
</dbReference>
<evidence type="ECO:0000313" key="1">
    <source>
        <dbReference type="EMBL" id="QMU29298.1"/>
    </source>
</evidence>
<proteinExistence type="predicted"/>
<accession>A0A7L7L906</accession>
<dbReference type="Gene3D" id="3.40.50.410">
    <property type="entry name" value="von Willebrand factor, type A domain"/>
    <property type="match status" value="1"/>
</dbReference>